<evidence type="ECO:0000256" key="9">
    <source>
        <dbReference type="RuleBase" id="RU010713"/>
    </source>
</evidence>
<keyword evidence="7 9" id="KW-0472">Membrane</keyword>
<dbReference type="GO" id="GO:0005886">
    <property type="term" value="C:plasma membrane"/>
    <property type="evidence" value="ECO:0007669"/>
    <property type="project" value="UniProtKB-SubCell"/>
</dbReference>
<keyword evidence="5 9" id="KW-1133">Transmembrane helix</keyword>
<comment type="similarity">
    <text evidence="9">Belongs to the pannexin family.</text>
</comment>
<accession>A0A1I8HLQ3</accession>
<evidence type="ECO:0000256" key="7">
    <source>
        <dbReference type="ARBA" id="ARBA00023136"/>
    </source>
</evidence>
<dbReference type="Pfam" id="PF00876">
    <property type="entry name" value="Innexin"/>
    <property type="match status" value="1"/>
</dbReference>
<evidence type="ECO:0000256" key="1">
    <source>
        <dbReference type="ARBA" id="ARBA00004651"/>
    </source>
</evidence>
<feature type="transmembrane region" description="Helical" evidence="9">
    <location>
        <begin position="220"/>
        <end position="244"/>
    </location>
</feature>
<protein>
    <recommendedName>
        <fullName evidence="9">Innexin</fullName>
    </recommendedName>
</protein>
<evidence type="ECO:0000256" key="8">
    <source>
        <dbReference type="ARBA" id="ARBA00023303"/>
    </source>
</evidence>
<dbReference type="GO" id="GO:0005243">
    <property type="term" value="F:gap junction channel activity"/>
    <property type="evidence" value="ECO:0007669"/>
    <property type="project" value="TreeGrafter"/>
</dbReference>
<evidence type="ECO:0000256" key="6">
    <source>
        <dbReference type="ARBA" id="ARBA00023065"/>
    </source>
</evidence>
<evidence type="ECO:0000256" key="3">
    <source>
        <dbReference type="ARBA" id="ARBA00022475"/>
    </source>
</evidence>
<comment type="subcellular location">
    <subcellularLocation>
        <location evidence="1 9">Cell membrane</location>
        <topology evidence="1 9">Multi-pass membrane protein</topology>
    </subcellularLocation>
</comment>
<organism evidence="10 11">
    <name type="scientific">Macrostomum lignano</name>
    <dbReference type="NCBI Taxonomy" id="282301"/>
    <lineage>
        <taxon>Eukaryota</taxon>
        <taxon>Metazoa</taxon>
        <taxon>Spiralia</taxon>
        <taxon>Lophotrochozoa</taxon>
        <taxon>Platyhelminthes</taxon>
        <taxon>Rhabditophora</taxon>
        <taxon>Macrostomorpha</taxon>
        <taxon>Macrostomida</taxon>
        <taxon>Macrostomidae</taxon>
        <taxon>Macrostomum</taxon>
    </lineage>
</organism>
<dbReference type="PANTHER" id="PTHR11893">
    <property type="entry name" value="INNEXIN"/>
    <property type="match status" value="1"/>
</dbReference>
<feature type="transmembrane region" description="Helical" evidence="9">
    <location>
        <begin position="310"/>
        <end position="334"/>
    </location>
</feature>
<dbReference type="WBParaSite" id="maker-uti_cns_0006904-snap-gene-0.6-mRNA-1">
    <property type="protein sequence ID" value="maker-uti_cns_0006904-snap-gene-0.6-mRNA-1"/>
    <property type="gene ID" value="maker-uti_cns_0006904-snap-gene-0.6"/>
</dbReference>
<dbReference type="PANTHER" id="PTHR11893:SF36">
    <property type="entry name" value="INNEXIN-5"/>
    <property type="match status" value="1"/>
</dbReference>
<keyword evidence="3" id="KW-1003">Cell membrane</keyword>
<keyword evidence="6 9" id="KW-0406">Ion transport</keyword>
<gene>
    <name evidence="9" type="primary">inx</name>
</gene>
<sequence>MDSHFLHEFTHAAESHGVYAEDFADRLCSKYTCIGLLFLASVGVMRQYVFKPIQCWVPAEWPRPWEEFAENYCWVQNTYRVALREPSYPEARERVNPNPIRSHSGYYQWVPIVLLAQALLSMAPHQLWLLASRRLAGFDPHSVLRFAREVEHAGNKDTSKRLLTYAAWHLAWGARLSGRTYDPDGALLTDDKPNKLQAERQQQQKPQGRRSCSEAVRQSGCLLFILYLLNKLVCAGTAAGQVFLLQSYLGFASPLFGWQCASNLLRGGTWELTGVFPRLTFCDLPLRHVGQFNLRSVQCVLASNMMNEKIFVFLWFWFAVCCLTSLMYTISWMAQLLPPTERTRLVRRYLSLQARRGHGQQRPAANGREDVYKASRQLTDLLRLDGVLLLQMVADNVDCLCAAQLAGRLRDQRDRTFDTNDYCSEDDDLQLRPLINDGISSEGSSGDGLRQKVLTTELKISSV</sequence>
<proteinExistence type="inferred from homology"/>
<dbReference type="AlphaFoldDB" id="A0A1I8HLQ3"/>
<dbReference type="InterPro" id="IPR000990">
    <property type="entry name" value="Innexin"/>
</dbReference>
<keyword evidence="4 9" id="KW-0812">Transmembrane</keyword>
<evidence type="ECO:0000313" key="10">
    <source>
        <dbReference type="Proteomes" id="UP000095280"/>
    </source>
</evidence>
<dbReference type="GO" id="GO:0005921">
    <property type="term" value="C:gap junction"/>
    <property type="evidence" value="ECO:0007669"/>
    <property type="project" value="UniProtKB-UniRule"/>
</dbReference>
<comment type="caution">
    <text evidence="9">Lacks conserved residue(s) required for the propagation of feature annotation.</text>
</comment>
<evidence type="ECO:0000256" key="5">
    <source>
        <dbReference type="ARBA" id="ARBA00022989"/>
    </source>
</evidence>
<dbReference type="PROSITE" id="PS51013">
    <property type="entry name" value="PANNEXIN"/>
    <property type="match status" value="1"/>
</dbReference>
<evidence type="ECO:0000256" key="4">
    <source>
        <dbReference type="ARBA" id="ARBA00022692"/>
    </source>
</evidence>
<keyword evidence="10" id="KW-1185">Reference proteome</keyword>
<dbReference type="PRINTS" id="PR01262">
    <property type="entry name" value="INNEXIN"/>
</dbReference>
<dbReference type="GO" id="GO:0034220">
    <property type="term" value="P:monoatomic ion transmembrane transport"/>
    <property type="evidence" value="ECO:0007669"/>
    <property type="project" value="UniProtKB-KW"/>
</dbReference>
<dbReference type="Proteomes" id="UP000095280">
    <property type="component" value="Unplaced"/>
</dbReference>
<name>A0A1I8HLQ3_9PLAT</name>
<keyword evidence="8 9" id="KW-0407">Ion channel</keyword>
<comment type="function">
    <text evidence="9">Structural component of the gap junctions.</text>
</comment>
<evidence type="ECO:0000256" key="2">
    <source>
        <dbReference type="ARBA" id="ARBA00022448"/>
    </source>
</evidence>
<keyword evidence="2 9" id="KW-0813">Transport</keyword>
<evidence type="ECO:0000313" key="11">
    <source>
        <dbReference type="WBParaSite" id="maker-uti_cns_0006904-snap-gene-0.6-mRNA-1"/>
    </source>
</evidence>
<reference evidence="11" key="1">
    <citation type="submission" date="2016-11" db="UniProtKB">
        <authorList>
            <consortium name="WormBaseParasite"/>
        </authorList>
    </citation>
    <scope>IDENTIFICATION</scope>
</reference>